<accession>A0A8X6T1A4</accession>
<dbReference type="EMBL" id="BMAU01021359">
    <property type="protein sequence ID" value="GFY22006.1"/>
    <property type="molecule type" value="Genomic_DNA"/>
</dbReference>
<gene>
    <name evidence="1" type="ORF">TNCV_3296501</name>
</gene>
<name>A0A8X6T1A4_TRICX</name>
<proteinExistence type="predicted"/>
<protein>
    <submittedName>
        <fullName evidence="1">Uncharacterized protein</fullName>
    </submittedName>
</protein>
<dbReference type="AlphaFoldDB" id="A0A8X6T1A4"/>
<organism evidence="1 2">
    <name type="scientific">Trichonephila clavipes</name>
    <name type="common">Golden silk orbweaver</name>
    <name type="synonym">Nephila clavipes</name>
    <dbReference type="NCBI Taxonomy" id="2585209"/>
    <lineage>
        <taxon>Eukaryota</taxon>
        <taxon>Metazoa</taxon>
        <taxon>Ecdysozoa</taxon>
        <taxon>Arthropoda</taxon>
        <taxon>Chelicerata</taxon>
        <taxon>Arachnida</taxon>
        <taxon>Araneae</taxon>
        <taxon>Araneomorphae</taxon>
        <taxon>Entelegynae</taxon>
        <taxon>Araneoidea</taxon>
        <taxon>Nephilidae</taxon>
        <taxon>Trichonephila</taxon>
    </lineage>
</organism>
<evidence type="ECO:0000313" key="2">
    <source>
        <dbReference type="Proteomes" id="UP000887159"/>
    </source>
</evidence>
<evidence type="ECO:0000313" key="1">
    <source>
        <dbReference type="EMBL" id="GFY22006.1"/>
    </source>
</evidence>
<dbReference type="Proteomes" id="UP000887159">
    <property type="component" value="Unassembled WGS sequence"/>
</dbReference>
<keyword evidence="2" id="KW-1185">Reference proteome</keyword>
<sequence length="70" mass="8157">MTGTALKWIGSGRLRKTTVNKDRYILPQAKREDTKEQDTTADKKYKDWTSHPWSHILFTDDSHFSLSDDS</sequence>
<comment type="caution">
    <text evidence="1">The sequence shown here is derived from an EMBL/GenBank/DDBJ whole genome shotgun (WGS) entry which is preliminary data.</text>
</comment>
<reference evidence="1" key="1">
    <citation type="submission" date="2020-08" db="EMBL/GenBank/DDBJ databases">
        <title>Multicomponent nature underlies the extraordinary mechanical properties of spider dragline silk.</title>
        <authorList>
            <person name="Kono N."/>
            <person name="Nakamura H."/>
            <person name="Mori M."/>
            <person name="Yoshida Y."/>
            <person name="Ohtoshi R."/>
            <person name="Malay A.D."/>
            <person name="Moran D.A.P."/>
            <person name="Tomita M."/>
            <person name="Numata K."/>
            <person name="Arakawa K."/>
        </authorList>
    </citation>
    <scope>NUCLEOTIDE SEQUENCE</scope>
</reference>